<evidence type="ECO:0000256" key="1">
    <source>
        <dbReference type="SAM" id="Coils"/>
    </source>
</evidence>
<dbReference type="EMBL" id="GBHO01042932">
    <property type="protein sequence ID" value="JAG00672.1"/>
    <property type="molecule type" value="Transcribed_RNA"/>
</dbReference>
<dbReference type="EMBL" id="GDHC01017797">
    <property type="protein sequence ID" value="JAQ00832.1"/>
    <property type="molecule type" value="Transcribed_RNA"/>
</dbReference>
<dbReference type="EMBL" id="GBHO01042929">
    <property type="protein sequence ID" value="JAG00675.1"/>
    <property type="molecule type" value="Transcribed_RNA"/>
</dbReference>
<evidence type="ECO:0000313" key="4">
    <source>
        <dbReference type="EMBL" id="JAQ00832.1"/>
    </source>
</evidence>
<proteinExistence type="predicted"/>
<gene>
    <name evidence="2" type="ORF">CM83_29516</name>
    <name evidence="3" type="ORF">CM83_29537</name>
    <name evidence="4" type="ORF">g.41204</name>
    <name evidence="5" type="ORF">g.41211</name>
</gene>
<reference evidence="3" key="1">
    <citation type="journal article" date="2014" name="PLoS ONE">
        <title>Transcriptome-Based Identification of ABC Transporters in the Western Tarnished Plant Bug Lygus hesperus.</title>
        <authorList>
            <person name="Hull J.J."/>
            <person name="Chaney K."/>
            <person name="Geib S.M."/>
            <person name="Fabrick J.A."/>
            <person name="Brent C.S."/>
            <person name="Walsh D."/>
            <person name="Lavine L.C."/>
        </authorList>
    </citation>
    <scope>NUCLEOTIDE SEQUENCE</scope>
</reference>
<reference evidence="4" key="3">
    <citation type="journal article" date="2016" name="Gigascience">
        <title>De novo construction of an expanded transcriptome assembly for the western tarnished plant bug, Lygus hesperus.</title>
        <authorList>
            <person name="Tassone E.E."/>
            <person name="Geib S.M."/>
            <person name="Hall B."/>
            <person name="Fabrick J.A."/>
            <person name="Brent C.S."/>
            <person name="Hull J.J."/>
        </authorList>
    </citation>
    <scope>NUCLEOTIDE SEQUENCE</scope>
</reference>
<feature type="coiled-coil region" evidence="1">
    <location>
        <begin position="9"/>
        <end position="119"/>
    </location>
</feature>
<protein>
    <submittedName>
        <fullName evidence="3">Uncharacterized protein</fullName>
    </submittedName>
</protein>
<keyword evidence="1" id="KW-0175">Coiled coil</keyword>
<evidence type="ECO:0000313" key="2">
    <source>
        <dbReference type="EMBL" id="JAG00672.1"/>
    </source>
</evidence>
<dbReference type="AlphaFoldDB" id="A0A0A9W749"/>
<evidence type="ECO:0000313" key="5">
    <source>
        <dbReference type="EMBL" id="JAQ11651.1"/>
    </source>
</evidence>
<organism evidence="3">
    <name type="scientific">Lygus hesperus</name>
    <name type="common">Western plant bug</name>
    <dbReference type="NCBI Taxonomy" id="30085"/>
    <lineage>
        <taxon>Eukaryota</taxon>
        <taxon>Metazoa</taxon>
        <taxon>Ecdysozoa</taxon>
        <taxon>Arthropoda</taxon>
        <taxon>Hexapoda</taxon>
        <taxon>Insecta</taxon>
        <taxon>Pterygota</taxon>
        <taxon>Neoptera</taxon>
        <taxon>Paraneoptera</taxon>
        <taxon>Hemiptera</taxon>
        <taxon>Heteroptera</taxon>
        <taxon>Panheteroptera</taxon>
        <taxon>Cimicomorpha</taxon>
        <taxon>Miridae</taxon>
        <taxon>Mirini</taxon>
        <taxon>Lygus</taxon>
    </lineage>
</organism>
<accession>A0A0A9W749</accession>
<name>A0A0A9W749_LYGHE</name>
<reference evidence="3" key="2">
    <citation type="submission" date="2014-07" db="EMBL/GenBank/DDBJ databases">
        <authorList>
            <person name="Hull J."/>
        </authorList>
    </citation>
    <scope>NUCLEOTIDE SEQUENCE</scope>
</reference>
<sequence length="133" mass="15602">MKELNTQQLEQEQAVSTELRKQLSTLKEVLDEVKNSQHTYANVTPSTSTTHLLEMRNERLKKQLIKEEAAAQETKQTLRQTQDKLVTLQVRLEHSQEELEGMRQQKRAQEIEIQRLTSLLQHRTMYDPHPVDA</sequence>
<dbReference type="EMBL" id="GDHC01006978">
    <property type="protein sequence ID" value="JAQ11651.1"/>
    <property type="molecule type" value="Transcribed_RNA"/>
</dbReference>
<evidence type="ECO:0000313" key="3">
    <source>
        <dbReference type="EMBL" id="JAG00675.1"/>
    </source>
</evidence>